<dbReference type="AlphaFoldDB" id="A0A1A7XSG0"/>
<dbReference type="InterPro" id="IPR005829">
    <property type="entry name" value="Sugar_transporter_CS"/>
</dbReference>
<proteinExistence type="predicted"/>
<reference evidence="7" key="2">
    <citation type="submission" date="2016-06" db="EMBL/GenBank/DDBJ databases">
        <title>The genome of a short-lived fish provides insights into sex chromosome evolution and the genetic control of aging.</title>
        <authorList>
            <person name="Reichwald K."/>
            <person name="Felder M."/>
            <person name="Petzold A."/>
            <person name="Koch P."/>
            <person name="Groth M."/>
            <person name="Platzer M."/>
        </authorList>
    </citation>
    <scope>NUCLEOTIDE SEQUENCE</scope>
    <source>
        <tissue evidence="7">Brain</tissue>
    </source>
</reference>
<comment type="subcellular location">
    <subcellularLocation>
        <location evidence="1">Membrane</location>
        <topology evidence="1">Multi-pass membrane protein</topology>
    </subcellularLocation>
</comment>
<feature type="transmembrane region" description="Helical" evidence="5">
    <location>
        <begin position="509"/>
        <end position="526"/>
    </location>
</feature>
<dbReference type="InterPro" id="IPR020846">
    <property type="entry name" value="MFS_dom"/>
</dbReference>
<dbReference type="FunFam" id="1.20.1250.20:FF:001025">
    <property type="entry name" value="Solute carrier family 22 (organic cation transporter), member 21"/>
    <property type="match status" value="1"/>
</dbReference>
<name>A0A1A7XSG0_9TELE</name>
<evidence type="ECO:0000259" key="6">
    <source>
        <dbReference type="PROSITE" id="PS50850"/>
    </source>
</evidence>
<feature type="transmembrane region" description="Helical" evidence="5">
    <location>
        <begin position="277"/>
        <end position="295"/>
    </location>
</feature>
<dbReference type="PANTHER" id="PTHR24064">
    <property type="entry name" value="SOLUTE CARRIER FAMILY 22 MEMBER"/>
    <property type="match status" value="1"/>
</dbReference>
<evidence type="ECO:0000256" key="5">
    <source>
        <dbReference type="SAM" id="Phobius"/>
    </source>
</evidence>
<evidence type="ECO:0000256" key="1">
    <source>
        <dbReference type="ARBA" id="ARBA00004141"/>
    </source>
</evidence>
<keyword evidence="2 5" id="KW-0812">Transmembrane</keyword>
<evidence type="ECO:0000256" key="2">
    <source>
        <dbReference type="ARBA" id="ARBA00022692"/>
    </source>
</evidence>
<feature type="transmembrane region" description="Helical" evidence="5">
    <location>
        <begin position="247"/>
        <end position="271"/>
    </location>
</feature>
<dbReference type="PROSITE" id="PS50850">
    <property type="entry name" value="MFS"/>
    <property type="match status" value="1"/>
</dbReference>
<feature type="domain" description="Major facilitator superfamily (MFS) profile" evidence="6">
    <location>
        <begin position="106"/>
        <end position="531"/>
    </location>
</feature>
<protein>
    <recommendedName>
        <fullName evidence="6">Major facilitator superfamily (MFS) profile domain-containing protein</fullName>
    </recommendedName>
</protein>
<keyword evidence="3 5" id="KW-1133">Transmembrane helix</keyword>
<dbReference type="GO" id="GO:0016020">
    <property type="term" value="C:membrane"/>
    <property type="evidence" value="ECO:0007669"/>
    <property type="project" value="UniProtKB-SubCell"/>
</dbReference>
<dbReference type="Pfam" id="PF00083">
    <property type="entry name" value="Sugar_tr"/>
    <property type="match status" value="1"/>
</dbReference>
<feature type="transmembrane region" description="Helical" evidence="5">
    <location>
        <begin position="389"/>
        <end position="411"/>
    </location>
</feature>
<reference evidence="7" key="1">
    <citation type="submission" date="2016-05" db="EMBL/GenBank/DDBJ databases">
        <authorList>
            <person name="Lavstsen T."/>
            <person name="Jespersen J.S."/>
        </authorList>
    </citation>
    <scope>NUCLEOTIDE SEQUENCE</scope>
    <source>
        <tissue evidence="7">Brain</tissue>
    </source>
</reference>
<feature type="transmembrane region" description="Helical" evidence="5">
    <location>
        <begin position="213"/>
        <end position="235"/>
    </location>
</feature>
<dbReference type="Gene3D" id="1.20.1250.20">
    <property type="entry name" value="MFS general substrate transporter like domains"/>
    <property type="match status" value="1"/>
</dbReference>
<dbReference type="SUPFAM" id="SSF103473">
    <property type="entry name" value="MFS general substrate transporter"/>
    <property type="match status" value="1"/>
</dbReference>
<evidence type="ECO:0000256" key="3">
    <source>
        <dbReference type="ARBA" id="ARBA00022989"/>
    </source>
</evidence>
<keyword evidence="4 5" id="KW-0472">Membrane</keyword>
<feature type="transmembrane region" description="Helical" evidence="5">
    <location>
        <begin position="32"/>
        <end position="53"/>
    </location>
</feature>
<feature type="transmembrane region" description="Helical" evidence="5">
    <location>
        <begin position="158"/>
        <end position="177"/>
    </location>
</feature>
<dbReference type="EMBL" id="HADW01019642">
    <property type="protein sequence ID" value="SBP21042.1"/>
    <property type="molecule type" value="Transcribed_RNA"/>
</dbReference>
<dbReference type="GO" id="GO:0022857">
    <property type="term" value="F:transmembrane transporter activity"/>
    <property type="evidence" value="ECO:0007669"/>
    <property type="project" value="InterPro"/>
</dbReference>
<feature type="transmembrane region" description="Helical" evidence="5">
    <location>
        <begin position="418"/>
        <end position="437"/>
    </location>
</feature>
<gene>
    <name evidence="7" type="primary">Nfu_g_1_022289</name>
</gene>
<feature type="transmembrane region" description="Helical" evidence="5">
    <location>
        <begin position="189"/>
        <end position="207"/>
    </location>
</feature>
<evidence type="ECO:0000256" key="4">
    <source>
        <dbReference type="ARBA" id="ARBA00023136"/>
    </source>
</evidence>
<accession>A0A1A7XSG0</accession>
<feature type="transmembrane region" description="Helical" evidence="5">
    <location>
        <begin position="359"/>
        <end position="377"/>
    </location>
</feature>
<dbReference type="InterPro" id="IPR036259">
    <property type="entry name" value="MFS_trans_sf"/>
</dbReference>
<dbReference type="PROSITE" id="PS00216">
    <property type="entry name" value="SUGAR_TRANSPORT_1"/>
    <property type="match status" value="1"/>
</dbReference>
<dbReference type="InterPro" id="IPR005828">
    <property type="entry name" value="MFS_sugar_transport-like"/>
</dbReference>
<sequence length="578" mass="64288">MSADSPAAADKTTDYEGATAFLGQWGRFQRNVLFLLSVTVIPNGFIAMSTVFLTDTPAHRCPLPAHLNLSAAWRNSSIPLEEDVRGGGGDSGALVPSKCSRYRLESLLDYSERGLLPGVDVNLSNVPKEGCLDGWEYDHSVYTSTIVSEWNLVCDESWKKPLTTSFFFFGVLTGSFLSGQLSDKYGRKVVLFVSIVLQAVSSFIQIFSQSWTMFCVLYCILGVEEITTYLVAFVLGTEILGLRARTIFSTAGVCVCFAVGYMLLPLIAFFIRDWRMLLFGLTLPGCIRVAFWWFVPESPRWLISQGKVEEAEAIIINAAKMNNIEPPAVIFSPLQNEENSKDKRAHNICDLLRSSNIRWISIMLWLIWNTLTIAYFALSLNTGNLHGNAFFNCFLSAMVEMPAYALSWAMFHWFPRRWSLFSTLVTGGLFLLLIQLVPADLVFLSITFEMMGKFSVATAFAVAYAYTAELYPTVLRNTSVGACSMASRIGSIIAPYFVHLRTYSVSLPYILMGSLTGLAGLLSLLLPESFGMPLPETINHMQHFPGCCQEAPYRLTPAKEEDKTFEETSLVTTCSSKI</sequence>
<evidence type="ECO:0000313" key="7">
    <source>
        <dbReference type="EMBL" id="SBP21042.1"/>
    </source>
</evidence>
<organism evidence="7">
    <name type="scientific">Iconisemion striatum</name>
    <dbReference type="NCBI Taxonomy" id="60296"/>
    <lineage>
        <taxon>Eukaryota</taxon>
        <taxon>Metazoa</taxon>
        <taxon>Chordata</taxon>
        <taxon>Craniata</taxon>
        <taxon>Vertebrata</taxon>
        <taxon>Euteleostomi</taxon>
        <taxon>Actinopterygii</taxon>
        <taxon>Neopterygii</taxon>
        <taxon>Teleostei</taxon>
        <taxon>Neoteleostei</taxon>
        <taxon>Acanthomorphata</taxon>
        <taxon>Ovalentaria</taxon>
        <taxon>Atherinomorphae</taxon>
        <taxon>Cyprinodontiformes</taxon>
        <taxon>Nothobranchiidae</taxon>
        <taxon>Iconisemion</taxon>
    </lineage>
</organism>
<feature type="transmembrane region" description="Helical" evidence="5">
    <location>
        <begin position="443"/>
        <end position="466"/>
    </location>
</feature>